<dbReference type="NCBIfam" id="NF041278">
    <property type="entry name" value="CmcJ_NvfI_EfuI"/>
    <property type="match status" value="1"/>
</dbReference>
<reference evidence="1 2" key="1">
    <citation type="submission" date="2020-08" db="EMBL/GenBank/DDBJ databases">
        <title>Exploring microbial biodiversity for novel pathways involved in the catabolism of aromatic compounds derived from lignin.</title>
        <authorList>
            <person name="Elkins J."/>
        </authorList>
    </citation>
    <scope>NUCLEOTIDE SEQUENCE [LARGE SCALE GENOMIC DNA]</scope>
    <source>
        <strain evidence="1 2">B1D3A</strain>
    </source>
</reference>
<organism evidence="1 2">
    <name type="scientific">Sphingobium lignivorans</name>
    <dbReference type="NCBI Taxonomy" id="2735886"/>
    <lineage>
        <taxon>Bacteria</taxon>
        <taxon>Pseudomonadati</taxon>
        <taxon>Pseudomonadota</taxon>
        <taxon>Alphaproteobacteria</taxon>
        <taxon>Sphingomonadales</taxon>
        <taxon>Sphingomonadaceae</taxon>
        <taxon>Sphingobium</taxon>
    </lineage>
</organism>
<evidence type="ECO:0000313" key="1">
    <source>
        <dbReference type="EMBL" id="MBB5984998.1"/>
    </source>
</evidence>
<accession>A0ABR6NEQ9</accession>
<dbReference type="Proteomes" id="UP001138540">
    <property type="component" value="Unassembled WGS sequence"/>
</dbReference>
<dbReference type="EMBL" id="JACHKA010000001">
    <property type="protein sequence ID" value="MBB5984998.1"/>
    <property type="molecule type" value="Genomic_DNA"/>
</dbReference>
<dbReference type="PANTHER" id="PTHR34598">
    <property type="entry name" value="BLL6449 PROTEIN"/>
    <property type="match status" value="1"/>
</dbReference>
<gene>
    <name evidence="1" type="ORF">HNP60_000972</name>
</gene>
<dbReference type="RefSeq" id="WP_184150822.1">
    <property type="nucleotide sequence ID" value="NZ_JACHKA010000001.1"/>
</dbReference>
<sequence>MARLNYVVRGESAVFNAANRAESYWPKEEHVVPIHDVRPLADQLSFDRNGFLLVREESAVAAAPTDEEKKAVFAQEAVALITRLTGAARVVTFGTMLRTDAREAGDGNLPAFGAHVDYGARTVRDFTLDLMPQEEAERRLAGRHMLINIWRPLRMVERSPLALCDASTVRPEDLFPSEVRGGLGDARRRSLWGFNLAYNPEHRWYYAPRMQPDEAFVFRLFDSNPDAVQWTGHSAFEDPASPPDAPPRQSIEIRTIAYLD</sequence>
<evidence type="ECO:0008006" key="3">
    <source>
        <dbReference type="Google" id="ProtNLM"/>
    </source>
</evidence>
<comment type="caution">
    <text evidence="1">The sequence shown here is derived from an EMBL/GenBank/DDBJ whole genome shotgun (WGS) entry which is preliminary data.</text>
</comment>
<dbReference type="PANTHER" id="PTHR34598:SF3">
    <property type="entry name" value="OXIDOREDUCTASE AN1597"/>
    <property type="match status" value="1"/>
</dbReference>
<protein>
    <recommendedName>
        <fullName evidence="3">Methyltransferase</fullName>
    </recommendedName>
</protein>
<proteinExistence type="predicted"/>
<dbReference type="InterPro" id="IPR044053">
    <property type="entry name" value="AsaB-like"/>
</dbReference>
<keyword evidence="2" id="KW-1185">Reference proteome</keyword>
<evidence type="ECO:0000313" key="2">
    <source>
        <dbReference type="Proteomes" id="UP001138540"/>
    </source>
</evidence>
<name>A0ABR6NEQ9_9SPHN</name>